<dbReference type="InterPro" id="IPR004107">
    <property type="entry name" value="Integrase_SAM-like_N"/>
</dbReference>
<dbReference type="KEGG" id="cyc:PCC7424_5707"/>
<dbReference type="CDD" id="cd00397">
    <property type="entry name" value="DNA_BRE_C"/>
    <property type="match status" value="1"/>
</dbReference>
<keyword evidence="4" id="KW-0233">DNA recombination</keyword>
<dbReference type="Gene3D" id="1.10.443.10">
    <property type="entry name" value="Intergrase catalytic core"/>
    <property type="match status" value="1"/>
</dbReference>
<dbReference type="InterPro" id="IPR010998">
    <property type="entry name" value="Integrase_recombinase_N"/>
</dbReference>
<dbReference type="Proteomes" id="UP000002384">
    <property type="component" value="Plasmid pP742401"/>
</dbReference>
<dbReference type="InterPro" id="IPR011010">
    <property type="entry name" value="DNA_brk_join_enz"/>
</dbReference>
<accession>B7KLV0</accession>
<evidence type="ECO:0000256" key="2">
    <source>
        <dbReference type="ARBA" id="ARBA00022908"/>
    </source>
</evidence>
<dbReference type="Pfam" id="PF13495">
    <property type="entry name" value="Phage_int_SAM_4"/>
    <property type="match status" value="1"/>
</dbReference>
<sequence length="319" mass="35991">MPARPQNLVKNDFKKKANRHPQKQTDLRMARVEEFLRARSLSSNSQKAYRRELKRFINWSNKPLNQITPRQIVQYKEYLQGESLAASSINRALCAVKSFFAWLEETYQTQNPTVSVALNKLPSLPAFDLSDKEIEALQLVLPQRPEVMRKRDAAIIAVLRHGLRACEVVALNLGDYDGVRVHVRVGKDDSGGTVPLDATARAAINAYLQQRREKGEKFSATAPMFASHSPVPGKPTRLGYQGLYYLIKELGSNAGIENLTPHRLRHTFATNLLLKGMDSLHARTLTRHKSEVSFKRYAKRALSAAAERAFYEAIGEEPP</sequence>
<dbReference type="AlphaFoldDB" id="B7KLV0"/>
<dbReference type="EMBL" id="CP001292">
    <property type="protein sequence ID" value="ACK73772.1"/>
    <property type="molecule type" value="Genomic_DNA"/>
</dbReference>
<keyword evidence="9" id="KW-1185">Reference proteome</keyword>
<evidence type="ECO:0000259" key="6">
    <source>
        <dbReference type="PROSITE" id="PS51898"/>
    </source>
</evidence>
<dbReference type="OrthoDB" id="550438at2"/>
<proteinExistence type="inferred from homology"/>
<name>B7KLV0_GLOC7</name>
<feature type="domain" description="Tyr recombinase" evidence="6">
    <location>
        <begin position="123"/>
        <end position="312"/>
    </location>
</feature>
<dbReference type="eggNOG" id="COG4974">
    <property type="taxonomic scope" value="Bacteria"/>
</dbReference>
<dbReference type="GO" id="GO:0003677">
    <property type="term" value="F:DNA binding"/>
    <property type="evidence" value="ECO:0007669"/>
    <property type="project" value="UniProtKB-UniRule"/>
</dbReference>
<dbReference type="PANTHER" id="PTHR30349:SF41">
    <property type="entry name" value="INTEGRASE_RECOMBINASE PROTEIN MJ0367-RELATED"/>
    <property type="match status" value="1"/>
</dbReference>
<dbReference type="HOGENOM" id="CLU_027562_9_6_3"/>
<evidence type="ECO:0000313" key="8">
    <source>
        <dbReference type="EMBL" id="ACK73772.1"/>
    </source>
</evidence>
<dbReference type="PANTHER" id="PTHR30349">
    <property type="entry name" value="PHAGE INTEGRASE-RELATED"/>
    <property type="match status" value="1"/>
</dbReference>
<protein>
    <submittedName>
        <fullName evidence="8">Integrase domain protein SAM domain protein</fullName>
    </submittedName>
</protein>
<dbReference type="RefSeq" id="WP_012599674.1">
    <property type="nucleotide sequence ID" value="NC_011738.1"/>
</dbReference>
<dbReference type="SUPFAM" id="SSF56349">
    <property type="entry name" value="DNA breaking-rejoining enzymes"/>
    <property type="match status" value="1"/>
</dbReference>
<dbReference type="Gene3D" id="1.10.150.130">
    <property type="match status" value="1"/>
</dbReference>
<dbReference type="GO" id="GO:0006310">
    <property type="term" value="P:DNA recombination"/>
    <property type="evidence" value="ECO:0007669"/>
    <property type="project" value="UniProtKB-KW"/>
</dbReference>
<keyword evidence="2" id="KW-0229">DNA integration</keyword>
<dbReference type="InterPro" id="IPR002104">
    <property type="entry name" value="Integrase_catalytic"/>
</dbReference>
<organism evidence="8 9">
    <name type="scientific">Gloeothece citriformis (strain PCC 7424)</name>
    <name type="common">Cyanothece sp. (strain PCC 7424)</name>
    <dbReference type="NCBI Taxonomy" id="65393"/>
    <lineage>
        <taxon>Bacteria</taxon>
        <taxon>Bacillati</taxon>
        <taxon>Cyanobacteriota</taxon>
        <taxon>Cyanophyceae</taxon>
        <taxon>Oscillatoriophycideae</taxon>
        <taxon>Chroococcales</taxon>
        <taxon>Aphanothecaceae</taxon>
        <taxon>Gloeothece</taxon>
        <taxon>Gloeothece citriformis</taxon>
    </lineage>
</organism>
<gene>
    <name evidence="8" type="ordered locus">PCC7424_5707</name>
</gene>
<comment type="similarity">
    <text evidence="1">Belongs to the 'phage' integrase family.</text>
</comment>
<keyword evidence="8" id="KW-0614">Plasmid</keyword>
<evidence type="ECO:0000256" key="3">
    <source>
        <dbReference type="ARBA" id="ARBA00023125"/>
    </source>
</evidence>
<evidence type="ECO:0000256" key="1">
    <source>
        <dbReference type="ARBA" id="ARBA00008857"/>
    </source>
</evidence>
<dbReference type="GO" id="GO:0015074">
    <property type="term" value="P:DNA integration"/>
    <property type="evidence" value="ECO:0007669"/>
    <property type="project" value="UniProtKB-KW"/>
</dbReference>
<reference evidence="9" key="1">
    <citation type="journal article" date="2011" name="MBio">
        <title>Novel metabolic attributes of the genus Cyanothece, comprising a group of unicellular nitrogen-fixing Cyanobacteria.</title>
        <authorList>
            <person name="Bandyopadhyay A."/>
            <person name="Elvitigala T."/>
            <person name="Welsh E."/>
            <person name="Stockel J."/>
            <person name="Liberton M."/>
            <person name="Min H."/>
            <person name="Sherman L.A."/>
            <person name="Pakrasi H.B."/>
        </authorList>
    </citation>
    <scope>NUCLEOTIDE SEQUENCE [LARGE SCALE GENOMIC DNA]</scope>
    <source>
        <strain evidence="9">PCC 7424</strain>
        <plasmid evidence="9">pP742401</plasmid>
    </source>
</reference>
<dbReference type="PROSITE" id="PS51898">
    <property type="entry name" value="TYR_RECOMBINASE"/>
    <property type="match status" value="1"/>
</dbReference>
<evidence type="ECO:0000259" key="7">
    <source>
        <dbReference type="PROSITE" id="PS51900"/>
    </source>
</evidence>
<dbReference type="InterPro" id="IPR050090">
    <property type="entry name" value="Tyrosine_recombinase_XerCD"/>
</dbReference>
<evidence type="ECO:0000256" key="4">
    <source>
        <dbReference type="ARBA" id="ARBA00023172"/>
    </source>
</evidence>
<evidence type="ECO:0000256" key="5">
    <source>
        <dbReference type="PROSITE-ProRule" id="PRU01248"/>
    </source>
</evidence>
<dbReference type="PROSITE" id="PS51900">
    <property type="entry name" value="CB"/>
    <property type="match status" value="1"/>
</dbReference>
<feature type="domain" description="Core-binding (CB)" evidence="7">
    <location>
        <begin position="26"/>
        <end position="104"/>
    </location>
</feature>
<dbReference type="InterPro" id="IPR044068">
    <property type="entry name" value="CB"/>
</dbReference>
<dbReference type="Pfam" id="PF00589">
    <property type="entry name" value="Phage_integrase"/>
    <property type="match status" value="1"/>
</dbReference>
<dbReference type="InterPro" id="IPR013762">
    <property type="entry name" value="Integrase-like_cat_sf"/>
</dbReference>
<keyword evidence="3 5" id="KW-0238">DNA-binding</keyword>
<geneLocation type="plasmid" evidence="8 9">
    <name>pP742401</name>
</geneLocation>
<evidence type="ECO:0000313" key="9">
    <source>
        <dbReference type="Proteomes" id="UP000002384"/>
    </source>
</evidence>